<comment type="function">
    <text evidence="12">Facilitative glucose transporter required for the development of the cardiovascular system.</text>
</comment>
<dbReference type="GO" id="GO:0048471">
    <property type="term" value="C:perinuclear region of cytoplasm"/>
    <property type="evidence" value="ECO:0007669"/>
    <property type="project" value="UniProtKB-SubCell"/>
</dbReference>
<evidence type="ECO:0000256" key="2">
    <source>
        <dbReference type="ARBA" id="ARBA00004127"/>
    </source>
</evidence>
<evidence type="ECO:0000256" key="3">
    <source>
        <dbReference type="ARBA" id="ARBA00004556"/>
    </source>
</evidence>
<keyword evidence="7 17" id="KW-0762">Sugar transport</keyword>
<comment type="subcellular location">
    <subcellularLocation>
        <location evidence="3">Cytoplasm</location>
        <location evidence="3">Perinuclear region</location>
    </subcellularLocation>
    <subcellularLocation>
        <location evidence="2">Endomembrane system</location>
        <topology evidence="2">Multi-pass membrane protein</topology>
    </subcellularLocation>
</comment>
<dbReference type="InterPro" id="IPR003663">
    <property type="entry name" value="Sugar/inositol_transpt"/>
</dbReference>
<evidence type="ECO:0000256" key="1">
    <source>
        <dbReference type="ARBA" id="ARBA00000618"/>
    </source>
</evidence>
<dbReference type="InterPro" id="IPR020846">
    <property type="entry name" value="MFS_dom"/>
</dbReference>
<dbReference type="OrthoDB" id="4142200at2759"/>
<keyword evidence="8 15" id="KW-0812">Transmembrane</keyword>
<organism evidence="17 18">
    <name type="scientific">Phoenicopterus ruber ruber</name>
    <dbReference type="NCBI Taxonomy" id="9218"/>
    <lineage>
        <taxon>Eukaryota</taxon>
        <taxon>Metazoa</taxon>
        <taxon>Chordata</taxon>
        <taxon>Craniata</taxon>
        <taxon>Vertebrata</taxon>
        <taxon>Euteleostomi</taxon>
        <taxon>Archelosauria</taxon>
        <taxon>Archosauria</taxon>
        <taxon>Dinosauria</taxon>
        <taxon>Saurischia</taxon>
        <taxon>Theropoda</taxon>
        <taxon>Coelurosauria</taxon>
        <taxon>Aves</taxon>
        <taxon>Neognathae</taxon>
        <taxon>Neoaves</taxon>
        <taxon>Mirandornithes</taxon>
        <taxon>Phoenicopteriformes</taxon>
        <taxon>Phoenicopteridae</taxon>
        <taxon>Phoenicopterus</taxon>
    </lineage>
</organism>
<evidence type="ECO:0000259" key="16">
    <source>
        <dbReference type="PROSITE" id="PS50850"/>
    </source>
</evidence>
<comment type="similarity">
    <text evidence="4">Belongs to the major facilitator superfamily. Sugar transporter (TC 2.A.1.1) family. Glucose transporter subfamily.</text>
</comment>
<accession>A0A091UL22</accession>
<feature type="transmembrane region" description="Helical" evidence="15">
    <location>
        <begin position="468"/>
        <end position="488"/>
    </location>
</feature>
<dbReference type="EMBL" id="KK436742">
    <property type="protein sequence ID" value="KFQ90410.1"/>
    <property type="molecule type" value="Genomic_DNA"/>
</dbReference>
<feature type="transmembrane region" description="Helical" evidence="15">
    <location>
        <begin position="7"/>
        <end position="30"/>
    </location>
</feature>
<dbReference type="InterPro" id="IPR036259">
    <property type="entry name" value="MFS_trans_sf"/>
</dbReference>
<evidence type="ECO:0000256" key="14">
    <source>
        <dbReference type="ARBA" id="ARBA00042909"/>
    </source>
</evidence>
<feature type="transmembrane region" description="Helical" evidence="15">
    <location>
        <begin position="93"/>
        <end position="115"/>
    </location>
</feature>
<dbReference type="GO" id="GO:1904659">
    <property type="term" value="P:D-glucose transmembrane transport"/>
    <property type="evidence" value="ECO:0007669"/>
    <property type="project" value="TreeGrafter"/>
</dbReference>
<comment type="catalytic activity">
    <reaction evidence="1">
        <text>D-glucose(out) = D-glucose(in)</text>
        <dbReference type="Rhea" id="RHEA:60376"/>
        <dbReference type="ChEBI" id="CHEBI:4167"/>
    </reaction>
</comment>
<dbReference type="PANTHER" id="PTHR48023">
    <property type="entry name" value="D-XYLOSE-PROTON SYMPORTER-LIKE 2"/>
    <property type="match status" value="1"/>
</dbReference>
<dbReference type="Proteomes" id="UP000053700">
    <property type="component" value="Unassembled WGS sequence"/>
</dbReference>
<evidence type="ECO:0000256" key="12">
    <source>
        <dbReference type="ARBA" id="ARBA00037777"/>
    </source>
</evidence>
<gene>
    <name evidence="17" type="ORF">N337_11444</name>
</gene>
<evidence type="ECO:0000313" key="18">
    <source>
        <dbReference type="Proteomes" id="UP000053700"/>
    </source>
</evidence>
<evidence type="ECO:0000256" key="8">
    <source>
        <dbReference type="ARBA" id="ARBA00022692"/>
    </source>
</evidence>
<evidence type="ECO:0000256" key="5">
    <source>
        <dbReference type="ARBA" id="ARBA00022448"/>
    </source>
</evidence>
<protein>
    <recommendedName>
        <fullName evidence="13">Solute carrier family 2, facilitated glucose transporter member 10</fullName>
    </recommendedName>
    <alternativeName>
        <fullName evidence="14">Glucose transporter type 10</fullName>
    </alternativeName>
</protein>
<reference evidence="17 18" key="1">
    <citation type="submission" date="2014-04" db="EMBL/GenBank/DDBJ databases">
        <title>Genome evolution of avian class.</title>
        <authorList>
            <person name="Zhang G."/>
            <person name="Li C."/>
        </authorList>
    </citation>
    <scope>NUCLEOTIDE SEQUENCE [LARGE SCALE GENOMIC DNA]</scope>
    <source>
        <strain evidence="17">BGI_N337</strain>
    </source>
</reference>
<dbReference type="CDD" id="cd17436">
    <property type="entry name" value="MFS_GLUT10_Class3"/>
    <property type="match status" value="1"/>
</dbReference>
<keyword evidence="6" id="KW-0963">Cytoplasm</keyword>
<dbReference type="InterPro" id="IPR005829">
    <property type="entry name" value="Sugar_transporter_CS"/>
</dbReference>
<feature type="domain" description="Major facilitator superfamily (MFS) profile" evidence="16">
    <location>
        <begin position="3"/>
        <end position="522"/>
    </location>
</feature>
<feature type="transmembrane region" description="Helical" evidence="15">
    <location>
        <begin position="42"/>
        <end position="61"/>
    </location>
</feature>
<dbReference type="AlphaFoldDB" id="A0A091UL22"/>
<dbReference type="PRINTS" id="PR00171">
    <property type="entry name" value="SUGRTRNSPORT"/>
</dbReference>
<dbReference type="SUPFAM" id="SSF103473">
    <property type="entry name" value="MFS general substrate transporter"/>
    <property type="match status" value="2"/>
</dbReference>
<feature type="transmembrane region" description="Helical" evidence="15">
    <location>
        <begin position="271"/>
        <end position="292"/>
    </location>
</feature>
<dbReference type="FunFam" id="1.20.1250.20:FF:000790">
    <property type="entry name" value="Solute carrier family 2 member 10"/>
    <property type="match status" value="1"/>
</dbReference>
<feature type="transmembrane region" description="Helical" evidence="15">
    <location>
        <begin position="127"/>
        <end position="150"/>
    </location>
</feature>
<dbReference type="Pfam" id="PF00083">
    <property type="entry name" value="Sugar_tr"/>
    <property type="match status" value="2"/>
</dbReference>
<dbReference type="GO" id="GO:0016020">
    <property type="term" value="C:membrane"/>
    <property type="evidence" value="ECO:0007669"/>
    <property type="project" value="InterPro"/>
</dbReference>
<sequence length="539" mass="58433">LLSATVSLLGGLIFGYELGIISGALLQLQIDFHLSCFKQEVLVSALLIGALLASLVGGILIDRHGRRRAILVSNLVLLVGSLILTLARSFIVLVIGRMTVGFAISVSSMACCIYVSEMVAAHQRGLLVSLYEAGITVGILLSYALNYIFADVDEGWRYMFGLAIAPTAMQFLSILFLPVNPVKLSSWDSDCQKGLIQLQNTEDREMAKREPYKEKHYSFLDLFRTRDNMRRRTLVGLGLVLFQQFTGQPNVLGYASKIFHSVGFQSNSSAILASVGLGAIKVVATLVAMAFADKAGRRVLLMAGCVVMAISVTTIGLTSRIAPLAMARDCKAAADPNASHSLTQHPLMPVSSQPAVSPIPPALGAVRSRAGFAATRSLAKDFASSQSREVVPDSSLAQKRGLVGQSKKEAVESTDPPFGGAPWAEHTVLNWITLLSMMAFVSAFSIGFGPMTWLVLSEIYPAGIRGRAFAFCNSFNWAANLLISLSFLDLIDAIGFSWMFLLYGLMGVMAVTFIYLFVPETKGQSLEEIDQQFSRKRYV</sequence>
<feature type="non-terminal residue" evidence="17">
    <location>
        <position position="1"/>
    </location>
</feature>
<evidence type="ECO:0000256" key="9">
    <source>
        <dbReference type="ARBA" id="ARBA00022989"/>
    </source>
</evidence>
<evidence type="ECO:0000256" key="7">
    <source>
        <dbReference type="ARBA" id="ARBA00022597"/>
    </source>
</evidence>
<feature type="transmembrane region" description="Helical" evidence="15">
    <location>
        <begin position="156"/>
        <end position="177"/>
    </location>
</feature>
<evidence type="ECO:0000256" key="11">
    <source>
        <dbReference type="ARBA" id="ARBA00023180"/>
    </source>
</evidence>
<dbReference type="FunFam" id="1.20.1250.20:FF:000164">
    <property type="entry name" value="solute carrier family 2, facilitated glucose transporter member 10"/>
    <property type="match status" value="1"/>
</dbReference>
<dbReference type="GO" id="GO:0055056">
    <property type="term" value="F:D-glucose transmembrane transporter activity"/>
    <property type="evidence" value="ECO:0007669"/>
    <property type="project" value="TreeGrafter"/>
</dbReference>
<dbReference type="PROSITE" id="PS50850">
    <property type="entry name" value="MFS"/>
    <property type="match status" value="1"/>
</dbReference>
<dbReference type="PANTHER" id="PTHR48023:SF7">
    <property type="entry name" value="SOLUTE CARRIER FAMILY 2, FACILITATED GLUCOSE TRANSPORTER MEMBER 10"/>
    <property type="match status" value="1"/>
</dbReference>
<evidence type="ECO:0000256" key="4">
    <source>
        <dbReference type="ARBA" id="ARBA00007004"/>
    </source>
</evidence>
<proteinExistence type="inferred from homology"/>
<feature type="transmembrane region" description="Helical" evidence="15">
    <location>
        <begin position="494"/>
        <end position="518"/>
    </location>
</feature>
<dbReference type="Gene3D" id="1.20.1250.20">
    <property type="entry name" value="MFS general substrate transporter like domains"/>
    <property type="match status" value="2"/>
</dbReference>
<evidence type="ECO:0000256" key="15">
    <source>
        <dbReference type="SAM" id="Phobius"/>
    </source>
</evidence>
<keyword evidence="9 15" id="KW-1133">Transmembrane helix</keyword>
<evidence type="ECO:0000256" key="10">
    <source>
        <dbReference type="ARBA" id="ARBA00023136"/>
    </source>
</evidence>
<evidence type="ECO:0000256" key="6">
    <source>
        <dbReference type="ARBA" id="ARBA00022490"/>
    </source>
</evidence>
<feature type="transmembrane region" description="Helical" evidence="15">
    <location>
        <begin position="233"/>
        <end position="251"/>
    </location>
</feature>
<dbReference type="PROSITE" id="PS00216">
    <property type="entry name" value="SUGAR_TRANSPORT_1"/>
    <property type="match status" value="1"/>
</dbReference>
<keyword evidence="18" id="KW-1185">Reference proteome</keyword>
<evidence type="ECO:0000313" key="17">
    <source>
        <dbReference type="EMBL" id="KFQ90410.1"/>
    </source>
</evidence>
<keyword evidence="10 15" id="KW-0472">Membrane</keyword>
<keyword evidence="11" id="KW-0325">Glycoprotein</keyword>
<feature type="transmembrane region" description="Helical" evidence="15">
    <location>
        <begin position="68"/>
        <end position="87"/>
    </location>
</feature>
<name>A0A091UL22_PHORB</name>
<feature type="transmembrane region" description="Helical" evidence="15">
    <location>
        <begin position="299"/>
        <end position="318"/>
    </location>
</feature>
<feature type="transmembrane region" description="Helical" evidence="15">
    <location>
        <begin position="431"/>
        <end position="456"/>
    </location>
</feature>
<evidence type="ECO:0000256" key="13">
    <source>
        <dbReference type="ARBA" id="ARBA00039240"/>
    </source>
</evidence>
<dbReference type="InterPro" id="IPR005828">
    <property type="entry name" value="MFS_sugar_transport-like"/>
</dbReference>
<keyword evidence="5" id="KW-0813">Transport</keyword>
<dbReference type="GO" id="GO:0072359">
    <property type="term" value="P:circulatory system development"/>
    <property type="evidence" value="ECO:0007669"/>
    <property type="project" value="TreeGrafter"/>
</dbReference>
<feature type="non-terminal residue" evidence="17">
    <location>
        <position position="539"/>
    </location>
</feature>
<dbReference type="InterPro" id="IPR050820">
    <property type="entry name" value="MFS_Sugar_Transporter"/>
</dbReference>
<dbReference type="GO" id="GO:0012505">
    <property type="term" value="C:endomembrane system"/>
    <property type="evidence" value="ECO:0007669"/>
    <property type="project" value="UniProtKB-SubCell"/>
</dbReference>